<dbReference type="Gene3D" id="2.40.30.170">
    <property type="match status" value="1"/>
</dbReference>
<evidence type="ECO:0000256" key="3">
    <source>
        <dbReference type="SAM" id="Coils"/>
    </source>
</evidence>
<comment type="similarity">
    <text evidence="2">Belongs to the membrane fusion protein (MFP) (TC 8.A.1) family.</text>
</comment>
<keyword evidence="10" id="KW-1185">Reference proteome</keyword>
<feature type="domain" description="Multidrug resistance protein MdtA-like barrel-sandwich hybrid" evidence="6">
    <location>
        <begin position="65"/>
        <end position="200"/>
    </location>
</feature>
<dbReference type="Pfam" id="PF25917">
    <property type="entry name" value="BSH_RND"/>
    <property type="match status" value="1"/>
</dbReference>
<dbReference type="Pfam" id="PF25876">
    <property type="entry name" value="HH_MFP_RND"/>
    <property type="match status" value="1"/>
</dbReference>
<dbReference type="STRING" id="1232681.ADIS_0758"/>
<keyword evidence="3" id="KW-0175">Coiled coil</keyword>
<evidence type="ECO:0000256" key="1">
    <source>
        <dbReference type="ARBA" id="ARBA00004196"/>
    </source>
</evidence>
<feature type="domain" description="Multidrug resistance protein MdtA-like alpha-helical hairpin" evidence="5">
    <location>
        <begin position="104"/>
        <end position="174"/>
    </location>
</feature>
<sequence length="392" mass="43920">MLMNKLFSPWVSFLVFLLGSAACGVKSEQKQSLGQAPREVPVIEVVAKDTVLHRQYVADVMAVEHVELRARVPGFLEKIYVDEGKEVKKGQLLFKTNDQEFMAELAKAKANLQSALAEAKVMEFEIERLKVMVDKNVISESELDMTKAKYEAILAKIEEAKSAEQNAAVQVSYTEIRAPFDGIIDRLPQRTGSLIDPGTLLTTVSDVSAVNVYFNVSEREYLEYIKSNAEERLKHNMVRLILADGSHYPHEGLIETMEGEFNVNTGSIAFRAKFPNPAYILKHRATGKIILSNSVRNAIIIPQKAVFEIQDRSFVYVVRQDNQVEMRSFVPKARFSHYYIVESGLEPGERLVYEGVQSLKDGMSITPKALAVDHGEGTVSEEEVSLINTSFP</sequence>
<feature type="chain" id="PRO_5004451184" evidence="4">
    <location>
        <begin position="22"/>
        <end position="392"/>
    </location>
</feature>
<dbReference type="Gene3D" id="1.10.287.470">
    <property type="entry name" value="Helix hairpin bin"/>
    <property type="match status" value="1"/>
</dbReference>
<feature type="coiled-coil region" evidence="3">
    <location>
        <begin position="102"/>
        <end position="167"/>
    </location>
</feature>
<name>R7ZXH2_9BACT</name>
<gene>
    <name evidence="9" type="ORF">ADIS_0758</name>
</gene>
<feature type="domain" description="Multidrug resistance protein MdtA-like C-terminal permuted SH3" evidence="8">
    <location>
        <begin position="297"/>
        <end position="357"/>
    </location>
</feature>
<reference evidence="9 10" key="1">
    <citation type="submission" date="2013-02" db="EMBL/GenBank/DDBJ databases">
        <title>A novel strain isolated from Lonar lake, Maharashtra, India.</title>
        <authorList>
            <person name="Singh A."/>
        </authorList>
    </citation>
    <scope>NUCLEOTIDE SEQUENCE [LARGE SCALE GENOMIC DNA]</scope>
    <source>
        <strain evidence="9 10">AK24</strain>
    </source>
</reference>
<dbReference type="AlphaFoldDB" id="R7ZXH2"/>
<feature type="signal peptide" evidence="4">
    <location>
        <begin position="1"/>
        <end position="21"/>
    </location>
</feature>
<dbReference type="Pfam" id="PF25944">
    <property type="entry name" value="Beta-barrel_RND"/>
    <property type="match status" value="1"/>
</dbReference>
<dbReference type="InterPro" id="IPR058625">
    <property type="entry name" value="MdtA-like_BSH"/>
</dbReference>
<comment type="subcellular location">
    <subcellularLocation>
        <location evidence="1">Cell envelope</location>
    </subcellularLocation>
</comment>
<dbReference type="InterPro" id="IPR006143">
    <property type="entry name" value="RND_pump_MFP"/>
</dbReference>
<proteinExistence type="inferred from homology"/>
<dbReference type="Gene3D" id="2.40.420.20">
    <property type="match status" value="1"/>
</dbReference>
<dbReference type="GO" id="GO:0022857">
    <property type="term" value="F:transmembrane transporter activity"/>
    <property type="evidence" value="ECO:0007669"/>
    <property type="project" value="InterPro"/>
</dbReference>
<evidence type="ECO:0000313" key="10">
    <source>
        <dbReference type="Proteomes" id="UP000013909"/>
    </source>
</evidence>
<feature type="domain" description="Multidrug resistance protein MdtA-like beta-barrel" evidence="7">
    <location>
        <begin position="210"/>
        <end position="282"/>
    </location>
</feature>
<dbReference type="GO" id="GO:0005886">
    <property type="term" value="C:plasma membrane"/>
    <property type="evidence" value="ECO:0007669"/>
    <property type="project" value="TreeGrafter"/>
</dbReference>
<evidence type="ECO:0000259" key="6">
    <source>
        <dbReference type="Pfam" id="PF25917"/>
    </source>
</evidence>
<dbReference type="InterPro" id="IPR058627">
    <property type="entry name" value="MdtA-like_C"/>
</dbReference>
<dbReference type="EMBL" id="AQHR01000022">
    <property type="protein sequence ID" value="EON78861.1"/>
    <property type="molecule type" value="Genomic_DNA"/>
</dbReference>
<dbReference type="InterPro" id="IPR058626">
    <property type="entry name" value="MdtA-like_b-barrel"/>
</dbReference>
<comment type="caution">
    <text evidence="9">The sequence shown here is derived from an EMBL/GenBank/DDBJ whole genome shotgun (WGS) entry which is preliminary data.</text>
</comment>
<organism evidence="9 10">
    <name type="scientific">Lunatimonas lonarensis</name>
    <dbReference type="NCBI Taxonomy" id="1232681"/>
    <lineage>
        <taxon>Bacteria</taxon>
        <taxon>Pseudomonadati</taxon>
        <taxon>Bacteroidota</taxon>
        <taxon>Cytophagia</taxon>
        <taxon>Cytophagales</taxon>
        <taxon>Cyclobacteriaceae</taxon>
    </lineage>
</organism>
<protein>
    <submittedName>
        <fullName evidence="9">Putative Co/Zn/Cd efflux system membrane fusion protein</fullName>
    </submittedName>
</protein>
<dbReference type="GO" id="GO:0046677">
    <property type="term" value="P:response to antibiotic"/>
    <property type="evidence" value="ECO:0007669"/>
    <property type="project" value="TreeGrafter"/>
</dbReference>
<evidence type="ECO:0000259" key="8">
    <source>
        <dbReference type="Pfam" id="PF25967"/>
    </source>
</evidence>
<dbReference type="GO" id="GO:0030313">
    <property type="term" value="C:cell envelope"/>
    <property type="evidence" value="ECO:0007669"/>
    <property type="project" value="UniProtKB-SubCell"/>
</dbReference>
<evidence type="ECO:0000259" key="7">
    <source>
        <dbReference type="Pfam" id="PF25944"/>
    </source>
</evidence>
<evidence type="ECO:0000256" key="2">
    <source>
        <dbReference type="ARBA" id="ARBA00009477"/>
    </source>
</evidence>
<dbReference type="PROSITE" id="PS51257">
    <property type="entry name" value="PROKAR_LIPOPROTEIN"/>
    <property type="match status" value="1"/>
</dbReference>
<dbReference type="RefSeq" id="WP_010852906.1">
    <property type="nucleotide sequence ID" value="NZ_AQHR01000022.1"/>
</dbReference>
<evidence type="ECO:0000313" key="9">
    <source>
        <dbReference type="EMBL" id="EON78861.1"/>
    </source>
</evidence>
<dbReference type="Pfam" id="PF25967">
    <property type="entry name" value="RND-MFP_C"/>
    <property type="match status" value="1"/>
</dbReference>
<evidence type="ECO:0000259" key="5">
    <source>
        <dbReference type="Pfam" id="PF25876"/>
    </source>
</evidence>
<dbReference type="PATRIC" id="fig|1288963.3.peg.758"/>
<dbReference type="NCBIfam" id="TIGR01730">
    <property type="entry name" value="RND_mfp"/>
    <property type="match status" value="1"/>
</dbReference>
<dbReference type="PANTHER" id="PTHR30158">
    <property type="entry name" value="ACRA/E-RELATED COMPONENT OF DRUG EFFLUX TRANSPORTER"/>
    <property type="match status" value="1"/>
</dbReference>
<dbReference type="Gene3D" id="2.40.50.100">
    <property type="match status" value="1"/>
</dbReference>
<dbReference type="InterPro" id="IPR058624">
    <property type="entry name" value="MdtA-like_HH"/>
</dbReference>
<dbReference type="PANTHER" id="PTHR30158:SF23">
    <property type="entry name" value="MULTIDRUG RESISTANCE PROTEIN MEXA"/>
    <property type="match status" value="1"/>
</dbReference>
<evidence type="ECO:0000256" key="4">
    <source>
        <dbReference type="SAM" id="SignalP"/>
    </source>
</evidence>
<accession>R7ZXH2</accession>
<dbReference type="SUPFAM" id="SSF111369">
    <property type="entry name" value="HlyD-like secretion proteins"/>
    <property type="match status" value="1"/>
</dbReference>
<keyword evidence="4" id="KW-0732">Signal</keyword>
<dbReference type="Proteomes" id="UP000013909">
    <property type="component" value="Unassembled WGS sequence"/>
</dbReference>